<dbReference type="Proteomes" id="UP000019678">
    <property type="component" value="Unassembled WGS sequence"/>
</dbReference>
<dbReference type="EMBL" id="ASRX01000082">
    <property type="protein sequence ID" value="EYF01421.1"/>
    <property type="molecule type" value="Genomic_DNA"/>
</dbReference>
<accession>A0A017SYN2</accession>
<keyword evidence="2" id="KW-0378">Hydrolase</keyword>
<dbReference type="AlphaFoldDB" id="A0A017SYN2"/>
<sequence>MRVGAPGAARARVGRAGAGEAVRAGAGREGAGQGGAAAGNVIYGRMMIHMEQAANDGVHWTMIQGSGPLEGHDGVTAHYRYGGMHQGKMMANYETSGAATDGWNNAQDLMPTGRWACMEWRFDGPQNEMRFWLDGEELPEMYVKDEGQGCGGHALDDQWLAPTFEQMFLGWESYQQDDAREAWIDDVVLDDAPIGCPE</sequence>
<dbReference type="RefSeq" id="WP_156041468.1">
    <property type="nucleotide sequence ID" value="NZ_ASRX01000082.1"/>
</dbReference>
<protein>
    <submittedName>
        <fullName evidence="2">Secreted hydrolase</fullName>
    </submittedName>
</protein>
<organism evidence="2 3">
    <name type="scientific">Chondromyces apiculatus DSM 436</name>
    <dbReference type="NCBI Taxonomy" id="1192034"/>
    <lineage>
        <taxon>Bacteria</taxon>
        <taxon>Pseudomonadati</taxon>
        <taxon>Myxococcota</taxon>
        <taxon>Polyangia</taxon>
        <taxon>Polyangiales</taxon>
        <taxon>Polyangiaceae</taxon>
        <taxon>Chondromyces</taxon>
    </lineage>
</organism>
<dbReference type="eggNOG" id="COG5297">
    <property type="taxonomic scope" value="Bacteria"/>
</dbReference>
<evidence type="ECO:0000259" key="1">
    <source>
        <dbReference type="Pfam" id="PF21340"/>
    </source>
</evidence>
<evidence type="ECO:0000313" key="3">
    <source>
        <dbReference type="Proteomes" id="UP000019678"/>
    </source>
</evidence>
<keyword evidence="3" id="KW-1185">Reference proteome</keyword>
<dbReference type="Pfam" id="PF21340">
    <property type="entry name" value="Polysacc_lyase-like"/>
    <property type="match status" value="1"/>
</dbReference>
<dbReference type="GO" id="GO:0016787">
    <property type="term" value="F:hydrolase activity"/>
    <property type="evidence" value="ECO:0007669"/>
    <property type="project" value="UniProtKB-KW"/>
</dbReference>
<reference evidence="2 3" key="1">
    <citation type="submission" date="2013-05" db="EMBL/GenBank/DDBJ databases">
        <title>Genome assembly of Chondromyces apiculatus DSM 436.</title>
        <authorList>
            <person name="Sharma G."/>
            <person name="Khatri I."/>
            <person name="Kaur C."/>
            <person name="Mayilraj S."/>
            <person name="Subramanian S."/>
        </authorList>
    </citation>
    <scope>NUCLEOTIDE SEQUENCE [LARGE SCALE GENOMIC DNA]</scope>
    <source>
        <strain evidence="2 3">DSM 436</strain>
    </source>
</reference>
<dbReference type="STRING" id="1192034.CAP_8352"/>
<dbReference type="OrthoDB" id="1164393at2"/>
<gene>
    <name evidence="2" type="ORF">CAP_8352</name>
</gene>
<feature type="domain" description="Cip1-like core" evidence="1">
    <location>
        <begin position="41"/>
        <end position="190"/>
    </location>
</feature>
<evidence type="ECO:0000313" key="2">
    <source>
        <dbReference type="EMBL" id="EYF01421.1"/>
    </source>
</evidence>
<name>A0A017SYN2_9BACT</name>
<dbReference type="Gene3D" id="2.60.120.200">
    <property type="match status" value="1"/>
</dbReference>
<proteinExistence type="predicted"/>
<comment type="caution">
    <text evidence="2">The sequence shown here is derived from an EMBL/GenBank/DDBJ whole genome shotgun (WGS) entry which is preliminary data.</text>
</comment>
<dbReference type="InterPro" id="IPR048955">
    <property type="entry name" value="Cip1-like_core"/>
</dbReference>